<name>A0A072TUD1_MEDTR</name>
<keyword evidence="1 2" id="KW-0812">Transmembrane</keyword>
<keyword evidence="4" id="KW-1185">Reference proteome</keyword>
<gene>
    <name evidence="2" type="ordered locus">MTR_8g077130</name>
</gene>
<evidence type="ECO:0000313" key="4">
    <source>
        <dbReference type="Proteomes" id="UP000002051"/>
    </source>
</evidence>
<protein>
    <submittedName>
        <fullName evidence="2">Transmembrane protein, putative</fullName>
    </submittedName>
</protein>
<dbReference type="EnsemblPlants" id="KEH20418">
    <property type="protein sequence ID" value="KEH20418"/>
    <property type="gene ID" value="MTR_8g077130"/>
</dbReference>
<organism evidence="2 4">
    <name type="scientific">Medicago truncatula</name>
    <name type="common">Barrel medic</name>
    <name type="synonym">Medicago tribuloides</name>
    <dbReference type="NCBI Taxonomy" id="3880"/>
    <lineage>
        <taxon>Eukaryota</taxon>
        <taxon>Viridiplantae</taxon>
        <taxon>Streptophyta</taxon>
        <taxon>Embryophyta</taxon>
        <taxon>Tracheophyta</taxon>
        <taxon>Spermatophyta</taxon>
        <taxon>Magnoliopsida</taxon>
        <taxon>eudicotyledons</taxon>
        <taxon>Gunneridae</taxon>
        <taxon>Pentapetalae</taxon>
        <taxon>rosids</taxon>
        <taxon>fabids</taxon>
        <taxon>Fabales</taxon>
        <taxon>Fabaceae</taxon>
        <taxon>Papilionoideae</taxon>
        <taxon>50 kb inversion clade</taxon>
        <taxon>NPAAA clade</taxon>
        <taxon>Hologalegina</taxon>
        <taxon>IRL clade</taxon>
        <taxon>Trifolieae</taxon>
        <taxon>Medicago</taxon>
    </lineage>
</organism>
<reference evidence="2 4" key="1">
    <citation type="journal article" date="2011" name="Nature">
        <title>The Medicago genome provides insight into the evolution of rhizobial symbioses.</title>
        <authorList>
            <person name="Young N.D."/>
            <person name="Debelle F."/>
            <person name="Oldroyd G.E."/>
            <person name="Geurts R."/>
            <person name="Cannon S.B."/>
            <person name="Udvardi M.K."/>
            <person name="Benedito V.A."/>
            <person name="Mayer K.F."/>
            <person name="Gouzy J."/>
            <person name="Schoof H."/>
            <person name="Van de Peer Y."/>
            <person name="Proost S."/>
            <person name="Cook D.R."/>
            <person name="Meyers B.C."/>
            <person name="Spannagl M."/>
            <person name="Cheung F."/>
            <person name="De Mita S."/>
            <person name="Krishnakumar V."/>
            <person name="Gundlach H."/>
            <person name="Zhou S."/>
            <person name="Mudge J."/>
            <person name="Bharti A.K."/>
            <person name="Murray J.D."/>
            <person name="Naoumkina M.A."/>
            <person name="Rosen B."/>
            <person name="Silverstein K.A."/>
            <person name="Tang H."/>
            <person name="Rombauts S."/>
            <person name="Zhao P.X."/>
            <person name="Zhou P."/>
            <person name="Barbe V."/>
            <person name="Bardou P."/>
            <person name="Bechner M."/>
            <person name="Bellec A."/>
            <person name="Berger A."/>
            <person name="Berges H."/>
            <person name="Bidwell S."/>
            <person name="Bisseling T."/>
            <person name="Choisne N."/>
            <person name="Couloux A."/>
            <person name="Denny R."/>
            <person name="Deshpande S."/>
            <person name="Dai X."/>
            <person name="Doyle J.J."/>
            <person name="Dudez A.M."/>
            <person name="Farmer A.D."/>
            <person name="Fouteau S."/>
            <person name="Franken C."/>
            <person name="Gibelin C."/>
            <person name="Gish J."/>
            <person name="Goldstein S."/>
            <person name="Gonzalez A.J."/>
            <person name="Green P.J."/>
            <person name="Hallab A."/>
            <person name="Hartog M."/>
            <person name="Hua A."/>
            <person name="Humphray S.J."/>
            <person name="Jeong D.H."/>
            <person name="Jing Y."/>
            <person name="Jocker A."/>
            <person name="Kenton S.M."/>
            <person name="Kim D.J."/>
            <person name="Klee K."/>
            <person name="Lai H."/>
            <person name="Lang C."/>
            <person name="Lin S."/>
            <person name="Macmil S.L."/>
            <person name="Magdelenat G."/>
            <person name="Matthews L."/>
            <person name="McCorrison J."/>
            <person name="Monaghan E.L."/>
            <person name="Mun J.H."/>
            <person name="Najar F.Z."/>
            <person name="Nicholson C."/>
            <person name="Noirot C."/>
            <person name="O'Bleness M."/>
            <person name="Paule C.R."/>
            <person name="Poulain J."/>
            <person name="Prion F."/>
            <person name="Qin B."/>
            <person name="Qu C."/>
            <person name="Retzel E.F."/>
            <person name="Riddle C."/>
            <person name="Sallet E."/>
            <person name="Samain S."/>
            <person name="Samson N."/>
            <person name="Sanders I."/>
            <person name="Saurat O."/>
            <person name="Scarpelli C."/>
            <person name="Schiex T."/>
            <person name="Segurens B."/>
            <person name="Severin A.J."/>
            <person name="Sherrier D.J."/>
            <person name="Shi R."/>
            <person name="Sims S."/>
            <person name="Singer S.R."/>
            <person name="Sinharoy S."/>
            <person name="Sterck L."/>
            <person name="Viollet A."/>
            <person name="Wang B.B."/>
            <person name="Wang K."/>
            <person name="Wang M."/>
            <person name="Wang X."/>
            <person name="Warfsmann J."/>
            <person name="Weissenbach J."/>
            <person name="White D.D."/>
            <person name="White J.D."/>
            <person name="Wiley G.B."/>
            <person name="Wincker P."/>
            <person name="Xing Y."/>
            <person name="Yang L."/>
            <person name="Yao Z."/>
            <person name="Ying F."/>
            <person name="Zhai J."/>
            <person name="Zhou L."/>
            <person name="Zuber A."/>
            <person name="Denarie J."/>
            <person name="Dixon R.A."/>
            <person name="May G.D."/>
            <person name="Schwartz D.C."/>
            <person name="Rogers J."/>
            <person name="Quetier F."/>
            <person name="Town C.D."/>
            <person name="Roe B.A."/>
        </authorList>
    </citation>
    <scope>NUCLEOTIDE SEQUENCE [LARGE SCALE GENOMIC DNA]</scope>
    <source>
        <strain evidence="2">A17</strain>
        <strain evidence="3 4">cv. Jemalong A17</strain>
    </source>
</reference>
<dbReference type="Proteomes" id="UP000002051">
    <property type="component" value="Chromosome 8"/>
</dbReference>
<dbReference type="HOGENOM" id="CLU_1941260_0_0_1"/>
<reference evidence="3" key="3">
    <citation type="submission" date="2015-04" db="UniProtKB">
        <authorList>
            <consortium name="EnsemblPlants"/>
        </authorList>
    </citation>
    <scope>IDENTIFICATION</scope>
    <source>
        <strain evidence="3">cv. Jemalong A17</strain>
    </source>
</reference>
<sequence length="130" mass="14798">MERVCETSNVMAIQLFNQQKPLMNSILMLGIAIFPSLVLLQVSNTTQEAELRFKDIKIAVRLNENCIDEIVKEKLNKSYKNEESFPTEGIKHDASKLNHENIPNFTSINTTCRKNIVLSSATEFVKPTQK</sequence>
<evidence type="ECO:0000313" key="2">
    <source>
        <dbReference type="EMBL" id="KEH20418.1"/>
    </source>
</evidence>
<proteinExistence type="predicted"/>
<dbReference type="AlphaFoldDB" id="A0A072TUD1"/>
<keyword evidence="1" id="KW-0472">Membrane</keyword>
<reference evidence="2 4" key="2">
    <citation type="journal article" date="2014" name="BMC Genomics">
        <title>An improved genome release (version Mt4.0) for the model legume Medicago truncatula.</title>
        <authorList>
            <person name="Tang H."/>
            <person name="Krishnakumar V."/>
            <person name="Bidwell S."/>
            <person name="Rosen B."/>
            <person name="Chan A."/>
            <person name="Zhou S."/>
            <person name="Gentzbittel L."/>
            <person name="Childs K.L."/>
            <person name="Yandell M."/>
            <person name="Gundlach H."/>
            <person name="Mayer K.F."/>
            <person name="Schwartz D.C."/>
            <person name="Town C.D."/>
        </authorList>
    </citation>
    <scope>GENOME REANNOTATION</scope>
    <source>
        <strain evidence="2">A17</strain>
        <strain evidence="3 4">cv. Jemalong A17</strain>
    </source>
</reference>
<dbReference type="EMBL" id="CM001224">
    <property type="protein sequence ID" value="KEH20418.1"/>
    <property type="molecule type" value="Genomic_DNA"/>
</dbReference>
<keyword evidence="1" id="KW-1133">Transmembrane helix</keyword>
<feature type="transmembrane region" description="Helical" evidence="1">
    <location>
        <begin position="21"/>
        <end position="42"/>
    </location>
</feature>
<evidence type="ECO:0000256" key="1">
    <source>
        <dbReference type="SAM" id="Phobius"/>
    </source>
</evidence>
<accession>A0A072TUD1</accession>
<evidence type="ECO:0000313" key="3">
    <source>
        <dbReference type="EnsemblPlants" id="KEH20418"/>
    </source>
</evidence>